<evidence type="ECO:0000256" key="2">
    <source>
        <dbReference type="ARBA" id="ARBA00022801"/>
    </source>
</evidence>
<dbReference type="Gene3D" id="3.40.710.10">
    <property type="entry name" value="DD-peptidase/beta-lactamase superfamily"/>
    <property type="match status" value="1"/>
</dbReference>
<dbReference type="InterPro" id="IPR000667">
    <property type="entry name" value="Peptidase_S13"/>
</dbReference>
<dbReference type="GO" id="GO:0006508">
    <property type="term" value="P:proteolysis"/>
    <property type="evidence" value="ECO:0007669"/>
    <property type="project" value="InterPro"/>
</dbReference>
<dbReference type="SUPFAM" id="SSF56601">
    <property type="entry name" value="beta-lactamase/transpeptidase-like"/>
    <property type="match status" value="1"/>
</dbReference>
<protein>
    <recommendedName>
        <fullName evidence="4">Peptidase</fullName>
    </recommendedName>
</protein>
<sequence length="417" mass="46929">MKKKIIRSRLYFFLFAIVASVVAFILCRCGGDNKTKEKAQIATPEVVEVDKTLRSRLIEFSNKPRTKGNFGFFVYDLMADKPVYGVNGNSAQSSASCLKLLSGVAGLQLLGTKYLYTTSLYTYGTVRDGILYGELGFKADLDPQLQSTDFVMFAKEIKRRGIKKISGKIRMDLLLHEPVQSEEHWYPWDLTFSRYGILYKGVPRVVREFKSVLRAQGIHISDSQVILSKISKKFHCAFRFYRSIDRVTRRMWKNSSNTQATSMLYTIGHRANPEIAPTIAGVEYLRTFLKDTLQLQDSALVVHDGCGLCTHNCLSPKALTAILRYAYQHKPIFRMLYHQLSIAGIDGTLRSEMTSPKLRGKVRAKTGTLSHPYGISSLAGYCVGSNGHLLAFAIMDTDMSVLDARVLQRKLCEALVQ</sequence>
<comment type="similarity">
    <text evidence="1">Belongs to the peptidase S13 family.</text>
</comment>
<organism evidence="3">
    <name type="scientific">Prevotella sp. GTC17253</name>
    <dbReference type="NCBI Taxonomy" id="3236793"/>
    <lineage>
        <taxon>Bacteria</taxon>
        <taxon>Pseudomonadati</taxon>
        <taxon>Bacteroidota</taxon>
        <taxon>Bacteroidia</taxon>
        <taxon>Bacteroidales</taxon>
        <taxon>Prevotellaceae</taxon>
        <taxon>Prevotella</taxon>
    </lineage>
</organism>
<proteinExistence type="inferred from homology"/>
<dbReference type="PANTHER" id="PTHR30023:SF0">
    <property type="entry name" value="PENICILLIN-SENSITIVE CARBOXYPEPTIDASE A"/>
    <property type="match status" value="1"/>
</dbReference>
<dbReference type="InterPro" id="IPR012338">
    <property type="entry name" value="Beta-lactam/transpept-like"/>
</dbReference>
<dbReference type="PRINTS" id="PR00922">
    <property type="entry name" value="DADACBPTASE3"/>
</dbReference>
<dbReference type="Gene3D" id="3.50.80.20">
    <property type="entry name" value="D-Ala-D-Ala carboxypeptidase C, peptidase S13"/>
    <property type="match status" value="1"/>
</dbReference>
<evidence type="ECO:0000256" key="1">
    <source>
        <dbReference type="ARBA" id="ARBA00006096"/>
    </source>
</evidence>
<dbReference type="EMBL" id="AP035785">
    <property type="protein sequence ID" value="BFO70692.1"/>
    <property type="molecule type" value="Genomic_DNA"/>
</dbReference>
<evidence type="ECO:0000313" key="3">
    <source>
        <dbReference type="EMBL" id="BFO70692.1"/>
    </source>
</evidence>
<accession>A0AB33ITI5</accession>
<reference evidence="3" key="1">
    <citation type="submission" date="2024-07" db="EMBL/GenBank/DDBJ databases">
        <title>Complete genome sequence of Prevotella sp. YM-2024 GTC17253.</title>
        <authorList>
            <person name="Hayashi M."/>
            <person name="Muto Y."/>
            <person name="Tanaka K."/>
            <person name="Niwa H."/>
        </authorList>
    </citation>
    <scope>NUCLEOTIDE SEQUENCE</scope>
    <source>
        <strain evidence="3">GTC17253</strain>
    </source>
</reference>
<keyword evidence="2" id="KW-0378">Hydrolase</keyword>
<dbReference type="Pfam" id="PF02113">
    <property type="entry name" value="Peptidase_S13"/>
    <property type="match status" value="2"/>
</dbReference>
<name>A0AB33ITI5_9BACT</name>
<dbReference type="AlphaFoldDB" id="A0AB33ITI5"/>
<dbReference type="GO" id="GO:0000270">
    <property type="term" value="P:peptidoglycan metabolic process"/>
    <property type="evidence" value="ECO:0007669"/>
    <property type="project" value="TreeGrafter"/>
</dbReference>
<evidence type="ECO:0008006" key="4">
    <source>
        <dbReference type="Google" id="ProtNLM"/>
    </source>
</evidence>
<dbReference type="GO" id="GO:0004185">
    <property type="term" value="F:serine-type carboxypeptidase activity"/>
    <property type="evidence" value="ECO:0007669"/>
    <property type="project" value="InterPro"/>
</dbReference>
<gene>
    <name evidence="3" type="ORF">GTC17253_06580</name>
</gene>
<dbReference type="PANTHER" id="PTHR30023">
    <property type="entry name" value="D-ALANYL-D-ALANINE CARBOXYPEPTIDASE"/>
    <property type="match status" value="1"/>
</dbReference>